<proteinExistence type="predicted"/>
<sequence>MNPLVAFDADVVIYAGQVGHPLGRRILRLFPDAPDGIAGVGSLILLSEVLAKPMRLDPSSPDSRRLLELVGRLDLHPVDDSTAQLALALAIEYKLRAADSVHLATAIAAGADRFLTNNRKDFPKSIREIDIVYPDDLPDPGDDPADPGDESGE</sequence>
<evidence type="ECO:0000256" key="2">
    <source>
        <dbReference type="ARBA" id="ARBA00022722"/>
    </source>
</evidence>
<keyword evidence="3" id="KW-0479">Metal-binding</keyword>
<keyword evidence="9" id="KW-1185">Reference proteome</keyword>
<evidence type="ECO:0000256" key="1">
    <source>
        <dbReference type="ARBA" id="ARBA00022649"/>
    </source>
</evidence>
<dbReference type="RefSeq" id="WP_168546973.1">
    <property type="nucleotide sequence ID" value="NZ_BAAAKS010000030.1"/>
</dbReference>
<protein>
    <submittedName>
        <fullName evidence="8">Type II toxin-antitoxin system VapC family toxin</fullName>
    </submittedName>
</protein>
<organism evidence="8 9">
    <name type="scientific">Tsukamurella spumae</name>
    <dbReference type="NCBI Taxonomy" id="44753"/>
    <lineage>
        <taxon>Bacteria</taxon>
        <taxon>Bacillati</taxon>
        <taxon>Actinomycetota</taxon>
        <taxon>Actinomycetes</taxon>
        <taxon>Mycobacteriales</taxon>
        <taxon>Tsukamurellaceae</taxon>
        <taxon>Tsukamurella</taxon>
    </lineage>
</organism>
<gene>
    <name evidence="8" type="ORF">HF999_16715</name>
</gene>
<dbReference type="GO" id="GO:0016787">
    <property type="term" value="F:hydrolase activity"/>
    <property type="evidence" value="ECO:0007669"/>
    <property type="project" value="UniProtKB-KW"/>
</dbReference>
<dbReference type="Proteomes" id="UP000582646">
    <property type="component" value="Unassembled WGS sequence"/>
</dbReference>
<evidence type="ECO:0000256" key="4">
    <source>
        <dbReference type="ARBA" id="ARBA00022801"/>
    </source>
</evidence>
<dbReference type="InterPro" id="IPR029060">
    <property type="entry name" value="PIN-like_dom_sf"/>
</dbReference>
<keyword evidence="4" id="KW-0378">Hydrolase</keyword>
<keyword evidence="5" id="KW-0460">Magnesium</keyword>
<evidence type="ECO:0000256" key="3">
    <source>
        <dbReference type="ARBA" id="ARBA00022723"/>
    </source>
</evidence>
<accession>A0A846X4D9</accession>
<dbReference type="SUPFAM" id="SSF88723">
    <property type="entry name" value="PIN domain-like"/>
    <property type="match status" value="1"/>
</dbReference>
<dbReference type="GO" id="GO:0004518">
    <property type="term" value="F:nuclease activity"/>
    <property type="evidence" value="ECO:0007669"/>
    <property type="project" value="UniProtKB-KW"/>
</dbReference>
<name>A0A846X4D9_9ACTN</name>
<reference evidence="8 9" key="1">
    <citation type="submission" date="2020-04" db="EMBL/GenBank/DDBJ databases">
        <title>MicrobeNet Type strains.</title>
        <authorList>
            <person name="Nicholson A.C."/>
        </authorList>
    </citation>
    <scope>NUCLEOTIDE SEQUENCE [LARGE SCALE GENOMIC DNA]</scope>
    <source>
        <strain evidence="8 9">DSM 44113</strain>
    </source>
</reference>
<keyword evidence="2" id="KW-0540">Nuclease</keyword>
<feature type="compositionally biased region" description="Acidic residues" evidence="6">
    <location>
        <begin position="136"/>
        <end position="153"/>
    </location>
</feature>
<dbReference type="Pfam" id="PF01850">
    <property type="entry name" value="PIN"/>
    <property type="match status" value="1"/>
</dbReference>
<evidence type="ECO:0000259" key="7">
    <source>
        <dbReference type="Pfam" id="PF01850"/>
    </source>
</evidence>
<evidence type="ECO:0000256" key="6">
    <source>
        <dbReference type="SAM" id="MobiDB-lite"/>
    </source>
</evidence>
<dbReference type="Gene3D" id="3.40.50.1010">
    <property type="entry name" value="5'-nuclease"/>
    <property type="match status" value="1"/>
</dbReference>
<evidence type="ECO:0000313" key="8">
    <source>
        <dbReference type="EMBL" id="NKY20003.1"/>
    </source>
</evidence>
<dbReference type="EMBL" id="JAAXOQ010000024">
    <property type="protein sequence ID" value="NKY20003.1"/>
    <property type="molecule type" value="Genomic_DNA"/>
</dbReference>
<evidence type="ECO:0000313" key="9">
    <source>
        <dbReference type="Proteomes" id="UP000582646"/>
    </source>
</evidence>
<dbReference type="GO" id="GO:0046872">
    <property type="term" value="F:metal ion binding"/>
    <property type="evidence" value="ECO:0007669"/>
    <property type="project" value="UniProtKB-KW"/>
</dbReference>
<feature type="region of interest" description="Disordered" evidence="6">
    <location>
        <begin position="132"/>
        <end position="153"/>
    </location>
</feature>
<dbReference type="InterPro" id="IPR002716">
    <property type="entry name" value="PIN_dom"/>
</dbReference>
<comment type="caution">
    <text evidence="8">The sequence shown here is derived from an EMBL/GenBank/DDBJ whole genome shotgun (WGS) entry which is preliminary data.</text>
</comment>
<keyword evidence="1" id="KW-1277">Toxin-antitoxin system</keyword>
<dbReference type="AlphaFoldDB" id="A0A846X4D9"/>
<evidence type="ECO:0000256" key="5">
    <source>
        <dbReference type="ARBA" id="ARBA00022842"/>
    </source>
</evidence>
<feature type="domain" description="PIN" evidence="7">
    <location>
        <begin position="7"/>
        <end position="120"/>
    </location>
</feature>